<reference evidence="1 2" key="1">
    <citation type="submission" date="2017-06" db="EMBL/GenBank/DDBJ databases">
        <title>Genome sequencing of cyanobaciteial culture collection at National Institute for Environmental Studies (NIES).</title>
        <authorList>
            <person name="Hirose Y."/>
            <person name="Shimura Y."/>
            <person name="Fujisawa T."/>
            <person name="Nakamura Y."/>
            <person name="Kawachi M."/>
        </authorList>
    </citation>
    <scope>NUCLEOTIDE SEQUENCE [LARGE SCALE GENOMIC DNA]</scope>
    <source>
        <strain evidence="1 2">NIES-23</strain>
    </source>
</reference>
<dbReference type="EMBL" id="AP018216">
    <property type="protein sequence ID" value="BAY68466.1"/>
    <property type="molecule type" value="Genomic_DNA"/>
</dbReference>
<protein>
    <recommendedName>
        <fullName evidence="3">PEP-CTERM protein-sorting domain-containing protein</fullName>
    </recommendedName>
</protein>
<evidence type="ECO:0008006" key="3">
    <source>
        <dbReference type="Google" id="ProtNLM"/>
    </source>
</evidence>
<evidence type="ECO:0000313" key="2">
    <source>
        <dbReference type="Proteomes" id="UP000217507"/>
    </source>
</evidence>
<dbReference type="InterPro" id="IPR013424">
    <property type="entry name" value="Ice-binding_C"/>
</dbReference>
<dbReference type="NCBIfam" id="TIGR02595">
    <property type="entry name" value="PEP_CTERM"/>
    <property type="match status" value="1"/>
</dbReference>
<sequence length="164" mass="17273">MTSSILKKVAGVTVGTTLMFTIGETLPAQAANITYNFSNTSNTLTGSFSFDLAAVADDQQATIAEGLKIFAEYNGQIFTEADDSLASVFTDFSGRIVNGQFLGLNFVVPQFSVVTDSFIDANTVESVTYSTVPEPGSIFGLSVIGLGLLAGRKTLSFKKANTKA</sequence>
<evidence type="ECO:0000313" key="1">
    <source>
        <dbReference type="EMBL" id="BAY68466.1"/>
    </source>
</evidence>
<accession>A0A1Z4KHJ7</accession>
<dbReference type="AlphaFoldDB" id="A0A1Z4KHJ7"/>
<name>A0A1Z4KHJ7_ANAVA</name>
<dbReference type="Proteomes" id="UP000217507">
    <property type="component" value="Chromosome"/>
</dbReference>
<organism evidence="1 2">
    <name type="scientific">Trichormus variabilis NIES-23</name>
    <dbReference type="NCBI Taxonomy" id="1973479"/>
    <lineage>
        <taxon>Bacteria</taxon>
        <taxon>Bacillati</taxon>
        <taxon>Cyanobacteriota</taxon>
        <taxon>Cyanophyceae</taxon>
        <taxon>Nostocales</taxon>
        <taxon>Nostocaceae</taxon>
        <taxon>Trichormus</taxon>
    </lineage>
</organism>
<gene>
    <name evidence="1" type="ORF">NIES23_12520</name>
</gene>
<proteinExistence type="predicted"/>